<protein>
    <submittedName>
        <fullName evidence="1">Uncharacterized protein</fullName>
    </submittedName>
</protein>
<proteinExistence type="predicted"/>
<accession>A0A1M5RBW2</accession>
<dbReference type="Proteomes" id="UP000184268">
    <property type="component" value="Unassembled WGS sequence"/>
</dbReference>
<dbReference type="OrthoDB" id="7593840at2"/>
<sequence length="558" mass="62362">MSYQEQFSPYQVALSSAKWMTLFVGLSIGADAMAEQTEEEFVASAGKPNVFEQHGLPANLPKLGLSSLSQSEHLLELATRRYETEDGVEESQAFLVQTTDTKGNIDLRIKYNPSELDEHEDLVDRIETLTRSQYRLKKYAQSYDRSSVQVDEQDNGQLVISFNYSKFGLPQDIAYFRHMQVEVVAQDGEVETMTVTNREPFDLDGYRINEYRQTLNFRTLENGRVLMAQKVLDAKGTRKGKPVSLHLEVTPVAVYDDELGTVVLDDPLLQKASDPRLREQTVKLHRVFPLMGDMVRRQGIDLPLPFGVSVSYRNQNMDVGFNDFDIMGAILNDVIDPEATFGDVNAEILTVRGDVNILPFWNVFGHVGKLNVTADVDAQYTGLLGDVLEDNLGTIGGPMACNYLEGQLGANLCDPTRFNVPLDLNYTIAGVGTTLSVGYKQFFASVTASFTKTLFENSDHWGDGVLTVQPMLGYQFADARAQVFIGAEYQDLDPRMTGNLGYIDALGRDFTYDVGVELNKWAGLIGFNKQIGKNFNLTALYNLGETRDSFTLNLGYRF</sequence>
<keyword evidence="2" id="KW-1185">Reference proteome</keyword>
<evidence type="ECO:0000313" key="1">
    <source>
        <dbReference type="EMBL" id="SHH23526.1"/>
    </source>
</evidence>
<gene>
    <name evidence="1" type="ORF">SAMN02745129_1554</name>
</gene>
<evidence type="ECO:0000313" key="2">
    <source>
        <dbReference type="Proteomes" id="UP000184268"/>
    </source>
</evidence>
<dbReference type="RefSeq" id="WP_143165539.1">
    <property type="nucleotide sequence ID" value="NZ_FQXG01000002.1"/>
</dbReference>
<organism evidence="1 2">
    <name type="scientific">Ferrimonas marina</name>
    <dbReference type="NCBI Taxonomy" id="299255"/>
    <lineage>
        <taxon>Bacteria</taxon>
        <taxon>Pseudomonadati</taxon>
        <taxon>Pseudomonadota</taxon>
        <taxon>Gammaproteobacteria</taxon>
        <taxon>Alteromonadales</taxon>
        <taxon>Ferrimonadaceae</taxon>
        <taxon>Ferrimonas</taxon>
    </lineage>
</organism>
<dbReference type="STRING" id="299255.SAMN02745129_1554"/>
<reference evidence="1 2" key="1">
    <citation type="submission" date="2016-11" db="EMBL/GenBank/DDBJ databases">
        <authorList>
            <person name="Jaros S."/>
            <person name="Januszkiewicz K."/>
            <person name="Wedrychowicz H."/>
        </authorList>
    </citation>
    <scope>NUCLEOTIDE SEQUENCE [LARGE SCALE GENOMIC DNA]</scope>
    <source>
        <strain evidence="1 2">DSM 16917</strain>
    </source>
</reference>
<dbReference type="EMBL" id="FQXG01000002">
    <property type="protein sequence ID" value="SHH23526.1"/>
    <property type="molecule type" value="Genomic_DNA"/>
</dbReference>
<name>A0A1M5RBW2_9GAMM</name>
<dbReference type="AlphaFoldDB" id="A0A1M5RBW2"/>